<dbReference type="Proteomes" id="UP001519460">
    <property type="component" value="Unassembled WGS sequence"/>
</dbReference>
<gene>
    <name evidence="1" type="ORF">BaRGS_00017760</name>
</gene>
<accession>A0ABD0KVZ9</accession>
<name>A0ABD0KVZ9_9CAEN</name>
<protein>
    <submittedName>
        <fullName evidence="1">Uncharacterized protein</fullName>
    </submittedName>
</protein>
<reference evidence="1 2" key="1">
    <citation type="journal article" date="2023" name="Sci. Data">
        <title>Genome assembly of the Korean intertidal mud-creeper Batillaria attramentaria.</title>
        <authorList>
            <person name="Patra A.K."/>
            <person name="Ho P.T."/>
            <person name="Jun S."/>
            <person name="Lee S.J."/>
            <person name="Kim Y."/>
            <person name="Won Y.J."/>
        </authorList>
    </citation>
    <scope>NUCLEOTIDE SEQUENCE [LARGE SCALE GENOMIC DNA]</scope>
    <source>
        <strain evidence="1">Wonlab-2016</strain>
    </source>
</reference>
<dbReference type="AlphaFoldDB" id="A0ABD0KVZ9"/>
<sequence length="92" mass="9917">MHSTCTQLTYLAALRRSRDLARSGTDPEVKNGYCALLGHYESGAGISFSVMGAVMQHTFAPTKYAAPIYKHHETTPDLCTASSTGEPTTLSH</sequence>
<evidence type="ECO:0000313" key="1">
    <source>
        <dbReference type="EMBL" id="KAK7491064.1"/>
    </source>
</evidence>
<dbReference type="EMBL" id="JACVVK020000120">
    <property type="protein sequence ID" value="KAK7491064.1"/>
    <property type="molecule type" value="Genomic_DNA"/>
</dbReference>
<proteinExistence type="predicted"/>
<keyword evidence="2" id="KW-1185">Reference proteome</keyword>
<organism evidence="1 2">
    <name type="scientific">Batillaria attramentaria</name>
    <dbReference type="NCBI Taxonomy" id="370345"/>
    <lineage>
        <taxon>Eukaryota</taxon>
        <taxon>Metazoa</taxon>
        <taxon>Spiralia</taxon>
        <taxon>Lophotrochozoa</taxon>
        <taxon>Mollusca</taxon>
        <taxon>Gastropoda</taxon>
        <taxon>Caenogastropoda</taxon>
        <taxon>Sorbeoconcha</taxon>
        <taxon>Cerithioidea</taxon>
        <taxon>Batillariidae</taxon>
        <taxon>Batillaria</taxon>
    </lineage>
</organism>
<evidence type="ECO:0000313" key="2">
    <source>
        <dbReference type="Proteomes" id="UP001519460"/>
    </source>
</evidence>
<comment type="caution">
    <text evidence="1">The sequence shown here is derived from an EMBL/GenBank/DDBJ whole genome shotgun (WGS) entry which is preliminary data.</text>
</comment>